<organism evidence="3 4">
    <name type="scientific">Candidatus Methylophosphatis roskildensis</name>
    <dbReference type="NCBI Taxonomy" id="2899263"/>
    <lineage>
        <taxon>Bacteria</taxon>
        <taxon>Pseudomonadati</taxon>
        <taxon>Pseudomonadota</taxon>
        <taxon>Betaproteobacteria</taxon>
        <taxon>Nitrosomonadales</taxon>
        <taxon>Sterolibacteriaceae</taxon>
        <taxon>Candidatus Methylophosphatis</taxon>
    </lineage>
</organism>
<evidence type="ECO:0000259" key="2">
    <source>
        <dbReference type="Pfam" id="PF01850"/>
    </source>
</evidence>
<dbReference type="InterPro" id="IPR029060">
    <property type="entry name" value="PIN-like_dom_sf"/>
</dbReference>
<dbReference type="Pfam" id="PF01850">
    <property type="entry name" value="PIN"/>
    <property type="match status" value="1"/>
</dbReference>
<accession>A0A9D7E148</accession>
<evidence type="ECO:0000256" key="1">
    <source>
        <dbReference type="ARBA" id="ARBA00022842"/>
    </source>
</evidence>
<dbReference type="InterPro" id="IPR002716">
    <property type="entry name" value="PIN_dom"/>
</dbReference>
<dbReference type="PANTHER" id="PTHR35901">
    <property type="entry name" value="RIBONUCLEASE VAPC3"/>
    <property type="match status" value="1"/>
</dbReference>
<dbReference type="PANTHER" id="PTHR35901:SF1">
    <property type="entry name" value="EXONUCLEASE VAPC9"/>
    <property type="match status" value="1"/>
</dbReference>
<dbReference type="SUPFAM" id="SSF88723">
    <property type="entry name" value="PIN domain-like"/>
    <property type="match status" value="1"/>
</dbReference>
<dbReference type="Proteomes" id="UP000807785">
    <property type="component" value="Unassembled WGS sequence"/>
</dbReference>
<proteinExistence type="predicted"/>
<dbReference type="Gene3D" id="3.40.50.1010">
    <property type="entry name" value="5'-nuclease"/>
    <property type="match status" value="1"/>
</dbReference>
<evidence type="ECO:0000313" key="4">
    <source>
        <dbReference type="Proteomes" id="UP000807785"/>
    </source>
</evidence>
<comment type="caution">
    <text evidence="3">The sequence shown here is derived from an EMBL/GenBank/DDBJ whole genome shotgun (WGS) entry which is preliminary data.</text>
</comment>
<reference evidence="3" key="1">
    <citation type="submission" date="2020-10" db="EMBL/GenBank/DDBJ databases">
        <title>Connecting structure to function with the recovery of over 1000 high-quality activated sludge metagenome-assembled genomes encoding full-length rRNA genes using long-read sequencing.</title>
        <authorList>
            <person name="Singleton C.M."/>
            <person name="Petriglieri F."/>
            <person name="Kristensen J.M."/>
            <person name="Kirkegaard R.H."/>
            <person name="Michaelsen T.Y."/>
            <person name="Andersen M.H."/>
            <person name="Karst S.M."/>
            <person name="Dueholm M.S."/>
            <person name="Nielsen P.H."/>
            <person name="Albertsen M."/>
        </authorList>
    </citation>
    <scope>NUCLEOTIDE SEQUENCE</scope>
    <source>
        <strain evidence="3">Bjer_18-Q3-R1-45_BAT3C.347</strain>
    </source>
</reference>
<feature type="domain" description="PIN" evidence="2">
    <location>
        <begin position="4"/>
        <end position="127"/>
    </location>
</feature>
<dbReference type="EMBL" id="JADJEV010000004">
    <property type="protein sequence ID" value="MBK6974640.1"/>
    <property type="molecule type" value="Genomic_DNA"/>
</dbReference>
<dbReference type="InterPro" id="IPR051619">
    <property type="entry name" value="TypeII_TA_RNase_PINc/VapC"/>
</dbReference>
<keyword evidence="1" id="KW-0460">Magnesium</keyword>
<dbReference type="InterPro" id="IPR044153">
    <property type="entry name" value="PIN_Pae0151-like"/>
</dbReference>
<gene>
    <name evidence="3" type="ORF">IPH26_17440</name>
</gene>
<protein>
    <submittedName>
        <fullName evidence="3">Type II toxin-antitoxin system VapC family toxin</fullName>
    </submittedName>
</protein>
<sequence>MSLVVDSSVALTWCFEDERTPATMALLDQVTETGAIAPALWPLEILNGLAMAERRGRLDAERRERLAGFLRELPVALDNETATQAWTLTAQLSARFRLTLYDAAYLELAQRLRLPLATLDQELRAAADALGVPLLGGGADLAPP</sequence>
<dbReference type="CDD" id="cd09873">
    <property type="entry name" value="PIN_Pae0151-like"/>
    <property type="match status" value="1"/>
</dbReference>
<name>A0A9D7E148_9PROT</name>
<evidence type="ECO:0000313" key="3">
    <source>
        <dbReference type="EMBL" id="MBK6974640.1"/>
    </source>
</evidence>
<dbReference type="AlphaFoldDB" id="A0A9D7E148"/>